<dbReference type="InterPro" id="IPR043740">
    <property type="entry name" value="DUF5685"/>
</dbReference>
<protein>
    <recommendedName>
        <fullName evidence="3">Regulatory protein</fullName>
    </recommendedName>
</protein>
<organism evidence="1 2">
    <name type="scientific">Microbispora triticiradicis</name>
    <dbReference type="NCBI Taxonomy" id="2200763"/>
    <lineage>
        <taxon>Bacteria</taxon>
        <taxon>Bacillati</taxon>
        <taxon>Actinomycetota</taxon>
        <taxon>Actinomycetes</taxon>
        <taxon>Streptosporangiales</taxon>
        <taxon>Streptosporangiaceae</taxon>
        <taxon>Microbispora</taxon>
    </lineage>
</organism>
<dbReference type="OrthoDB" id="3210612at2"/>
<evidence type="ECO:0000313" key="1">
    <source>
        <dbReference type="EMBL" id="TLP63978.1"/>
    </source>
</evidence>
<dbReference type="EMBL" id="VANP01000002">
    <property type="protein sequence ID" value="TLP63978.1"/>
    <property type="molecule type" value="Genomic_DNA"/>
</dbReference>
<dbReference type="Proteomes" id="UP000309033">
    <property type="component" value="Unassembled WGS sequence"/>
</dbReference>
<evidence type="ECO:0008006" key="3">
    <source>
        <dbReference type="Google" id="ProtNLM"/>
    </source>
</evidence>
<gene>
    <name evidence="1" type="ORF">FED44_07070</name>
</gene>
<reference evidence="1" key="1">
    <citation type="submission" date="2019-05" db="EMBL/GenBank/DDBJ databases">
        <title>Isolation, diversity and antifungal activity of Actinobacteria from wheat.</title>
        <authorList>
            <person name="Yu B."/>
        </authorList>
    </citation>
    <scope>NUCLEOTIDE SEQUENCE [LARGE SCALE GENOMIC DNA]</scope>
    <source>
        <strain evidence="1">NEAU-HEGS1-5</strain>
    </source>
</reference>
<proteinExistence type="predicted"/>
<name>A0A5R8ZDV5_9ACTN</name>
<sequence>MFGILRPCARHSCPSVHEAWRAHLCGLCLTLRDRHGQLARTATNYDGLVLSVLTEAQTGVRPGASRRTAGPCALRGFRPAEVVPSADRGARLAAVVSLALAAEKIRDHAADGDGIAGRRVRGAPLRAAAASWTSAARRGGEAIGFDTAVLTEVAGRQALLEASAGRTLLGLTEPTETAAAAAFAHTAVLAGRPGNAESLREAGRLFGRLAHVLDAVEDLAEDRARGAFNPLDATGTSPDEARRVCEEALHGLRLAVADLDLEERHLVEALLCGETRRAVTRTFGASPKAAARRHGPARPHHLAAPAARHTESPGITCTAVAGATTFVTCGLYRPPWSPYRQAPWTDRCFCDGCDCPDCSGCCDCCSGDGCCGDGCSCGDGCCCDCGA</sequence>
<dbReference type="Pfam" id="PF18937">
    <property type="entry name" value="DUF5685"/>
    <property type="match status" value="1"/>
</dbReference>
<evidence type="ECO:0000313" key="2">
    <source>
        <dbReference type="Proteomes" id="UP000309033"/>
    </source>
</evidence>
<accession>A0A5R8ZDV5</accession>
<dbReference type="AlphaFoldDB" id="A0A5R8ZDV5"/>
<comment type="caution">
    <text evidence="1">The sequence shown here is derived from an EMBL/GenBank/DDBJ whole genome shotgun (WGS) entry which is preliminary data.</text>
</comment>
<keyword evidence="2" id="KW-1185">Reference proteome</keyword>